<dbReference type="InterPro" id="IPR050131">
    <property type="entry name" value="Peptidase_S8_subtilisin-like"/>
</dbReference>
<dbReference type="PANTHER" id="PTHR43806:SF11">
    <property type="entry name" value="CEREVISIN-RELATED"/>
    <property type="match status" value="1"/>
</dbReference>
<feature type="non-terminal residue" evidence="6">
    <location>
        <position position="249"/>
    </location>
</feature>
<sequence>YGIVIGYSEDNDPFPKEGADPYGPWSHGTHVGGLLSATTDNALGIASISFDTKLLSVKVADDNQEGDDIYFDATIQGMYYAASTGYNLDKFTVVNCSFGRLGGYSDFEQSAINIMYNDYNAIIVAAAGNESTMECAYPACYDNVISVAALDIDGVTAASFTNHGSEVDISSPGVDILSTIKYSPENSNDSLNYDYWSGTSMAAPIVASGIALLKNYFPDYSNEELIERLLLSSDPIIYDYNPVFLGNYL</sequence>
<evidence type="ECO:0000256" key="2">
    <source>
        <dbReference type="ARBA" id="ARBA00022670"/>
    </source>
</evidence>
<evidence type="ECO:0000256" key="4">
    <source>
        <dbReference type="ARBA" id="ARBA00022825"/>
    </source>
</evidence>
<name>A0A383AWY3_9ZZZZ</name>
<reference evidence="6" key="1">
    <citation type="submission" date="2018-05" db="EMBL/GenBank/DDBJ databases">
        <authorList>
            <person name="Lanie J.A."/>
            <person name="Ng W.-L."/>
            <person name="Kazmierczak K.M."/>
            <person name="Andrzejewski T.M."/>
            <person name="Davidsen T.M."/>
            <person name="Wayne K.J."/>
            <person name="Tettelin H."/>
            <person name="Glass J.I."/>
            <person name="Rusch D."/>
            <person name="Podicherti R."/>
            <person name="Tsui H.-C.T."/>
            <person name="Winkler M.E."/>
        </authorList>
    </citation>
    <scope>NUCLEOTIDE SEQUENCE</scope>
</reference>
<dbReference type="AlphaFoldDB" id="A0A383AWY3"/>
<organism evidence="6">
    <name type="scientific">marine metagenome</name>
    <dbReference type="NCBI Taxonomy" id="408172"/>
    <lineage>
        <taxon>unclassified sequences</taxon>
        <taxon>metagenomes</taxon>
        <taxon>ecological metagenomes</taxon>
    </lineage>
</organism>
<dbReference type="SUPFAM" id="SSF52743">
    <property type="entry name" value="Subtilisin-like"/>
    <property type="match status" value="1"/>
</dbReference>
<dbReference type="PRINTS" id="PR00723">
    <property type="entry name" value="SUBTILISIN"/>
</dbReference>
<dbReference type="InterPro" id="IPR000209">
    <property type="entry name" value="Peptidase_S8/S53_dom"/>
</dbReference>
<dbReference type="GO" id="GO:0006508">
    <property type="term" value="P:proteolysis"/>
    <property type="evidence" value="ECO:0007669"/>
    <property type="project" value="UniProtKB-KW"/>
</dbReference>
<keyword evidence="4" id="KW-0720">Serine protease</keyword>
<keyword evidence="3" id="KW-0378">Hydrolase</keyword>
<dbReference type="InterPro" id="IPR022398">
    <property type="entry name" value="Peptidase_S8_His-AS"/>
</dbReference>
<accession>A0A383AWY3</accession>
<gene>
    <name evidence="6" type="ORF">METZ01_LOCUS465018</name>
</gene>
<dbReference type="PANTHER" id="PTHR43806">
    <property type="entry name" value="PEPTIDASE S8"/>
    <property type="match status" value="1"/>
</dbReference>
<evidence type="ECO:0000256" key="3">
    <source>
        <dbReference type="ARBA" id="ARBA00022801"/>
    </source>
</evidence>
<protein>
    <recommendedName>
        <fullName evidence="5">Peptidase S8/S53 domain-containing protein</fullName>
    </recommendedName>
</protein>
<dbReference type="Pfam" id="PF00082">
    <property type="entry name" value="Peptidase_S8"/>
    <property type="match status" value="1"/>
</dbReference>
<dbReference type="GO" id="GO:0004252">
    <property type="term" value="F:serine-type endopeptidase activity"/>
    <property type="evidence" value="ECO:0007669"/>
    <property type="project" value="InterPro"/>
</dbReference>
<evidence type="ECO:0000313" key="6">
    <source>
        <dbReference type="EMBL" id="SVE12164.1"/>
    </source>
</evidence>
<dbReference type="InterPro" id="IPR036852">
    <property type="entry name" value="Peptidase_S8/S53_dom_sf"/>
</dbReference>
<feature type="domain" description="Peptidase S8/S53" evidence="5">
    <location>
        <begin position="12"/>
        <end position="231"/>
    </location>
</feature>
<comment type="similarity">
    <text evidence="1">Belongs to the peptidase S8 family.</text>
</comment>
<dbReference type="PROSITE" id="PS51892">
    <property type="entry name" value="SUBTILASE"/>
    <property type="match status" value="1"/>
</dbReference>
<dbReference type="PROSITE" id="PS00137">
    <property type="entry name" value="SUBTILASE_HIS"/>
    <property type="match status" value="1"/>
</dbReference>
<dbReference type="InterPro" id="IPR015500">
    <property type="entry name" value="Peptidase_S8_subtilisin-rel"/>
</dbReference>
<keyword evidence="2" id="KW-0645">Protease</keyword>
<dbReference type="Gene3D" id="3.40.50.200">
    <property type="entry name" value="Peptidase S8/S53 domain"/>
    <property type="match status" value="1"/>
</dbReference>
<evidence type="ECO:0000259" key="5">
    <source>
        <dbReference type="Pfam" id="PF00082"/>
    </source>
</evidence>
<proteinExistence type="inferred from homology"/>
<dbReference type="EMBL" id="UINC01195551">
    <property type="protein sequence ID" value="SVE12164.1"/>
    <property type="molecule type" value="Genomic_DNA"/>
</dbReference>
<feature type="non-terminal residue" evidence="6">
    <location>
        <position position="1"/>
    </location>
</feature>
<evidence type="ECO:0000256" key="1">
    <source>
        <dbReference type="ARBA" id="ARBA00011073"/>
    </source>
</evidence>